<dbReference type="AlphaFoldDB" id="A0A2N6JVN8"/>
<dbReference type="PROSITE" id="PS50046">
    <property type="entry name" value="PHYTOCHROME_2"/>
    <property type="match status" value="1"/>
</dbReference>
<reference evidence="7 8" key="1">
    <citation type="submission" date="2017-08" db="EMBL/GenBank/DDBJ databases">
        <title>Genomes of Fischerella (Mastigocladus) sp. strains.</title>
        <authorList>
            <person name="Miller S.R."/>
        </authorList>
    </citation>
    <scope>NUCLEOTIDE SEQUENCE [LARGE SCALE GENOMIC DNA]</scope>
    <source>
        <strain evidence="7 8">CCMEE 5323</strain>
    </source>
</reference>
<evidence type="ECO:0000313" key="8">
    <source>
        <dbReference type="Proteomes" id="UP000235036"/>
    </source>
</evidence>
<dbReference type="GO" id="GO:0009584">
    <property type="term" value="P:detection of visible light"/>
    <property type="evidence" value="ECO:0007669"/>
    <property type="project" value="InterPro"/>
</dbReference>
<evidence type="ECO:0000313" key="7">
    <source>
        <dbReference type="EMBL" id="PLZ83580.1"/>
    </source>
</evidence>
<dbReference type="Proteomes" id="UP000235036">
    <property type="component" value="Unassembled WGS sequence"/>
</dbReference>
<dbReference type="InterPro" id="IPR016132">
    <property type="entry name" value="Phyto_chromo_attachment"/>
</dbReference>
<comment type="caution">
    <text evidence="7">The sequence shown here is derived from an EMBL/GenBank/DDBJ whole genome shotgun (WGS) entry which is preliminary data.</text>
</comment>
<proteinExistence type="predicted"/>
<dbReference type="SUPFAM" id="SSF55781">
    <property type="entry name" value="GAF domain-like"/>
    <property type="match status" value="2"/>
</dbReference>
<evidence type="ECO:0000256" key="5">
    <source>
        <dbReference type="SAM" id="MobiDB-lite"/>
    </source>
</evidence>
<dbReference type="GO" id="GO:0009881">
    <property type="term" value="F:photoreceptor activity"/>
    <property type="evidence" value="ECO:0007669"/>
    <property type="project" value="UniProtKB-KW"/>
</dbReference>
<feature type="region of interest" description="Disordered" evidence="5">
    <location>
        <begin position="447"/>
        <end position="466"/>
    </location>
</feature>
<dbReference type="EMBL" id="NRQW01000641">
    <property type="protein sequence ID" value="PLZ83580.1"/>
    <property type="molecule type" value="Genomic_DNA"/>
</dbReference>
<keyword evidence="1" id="KW-0600">Photoreceptor protein</keyword>
<dbReference type="SMART" id="SM00065">
    <property type="entry name" value="GAF"/>
    <property type="match status" value="2"/>
</dbReference>
<feature type="compositionally biased region" description="Polar residues" evidence="5">
    <location>
        <begin position="456"/>
        <end position="466"/>
    </location>
</feature>
<organism evidence="7 8">
    <name type="scientific">Fischerella muscicola CCMEE 5323</name>
    <dbReference type="NCBI Taxonomy" id="2019572"/>
    <lineage>
        <taxon>Bacteria</taxon>
        <taxon>Bacillati</taxon>
        <taxon>Cyanobacteriota</taxon>
        <taxon>Cyanophyceae</taxon>
        <taxon>Nostocales</taxon>
        <taxon>Hapalosiphonaceae</taxon>
        <taxon>Fischerella</taxon>
    </lineage>
</organism>
<dbReference type="InterPro" id="IPR001294">
    <property type="entry name" value="Phytochrome"/>
</dbReference>
<evidence type="ECO:0000259" key="6">
    <source>
        <dbReference type="PROSITE" id="PS50046"/>
    </source>
</evidence>
<sequence length="466" mass="53519">MQDNFKQKSLLRQLTSYIRQKLELQVILTATVAELRSFLEIDRVKIYKFNPDGSGQVIAESVDHNRLPSVLGLHFPGDEIPPQYRDLYLKVRVRSIVNVDTKQIGQSPLYDSETGEMISEEFRYRPVDPCHLEYLTAMGVKSSLVLPILHDDQLWGLLASHHAEPRSIAESEVEVVQMVVDQLSVAIAQSALLSQVPQTASQEATIKHIVTLLHSLSTVEFQSALAQTVTAFGGSGGRLCMRNEGFNLQDGNAKSFLDCLETSSNHLKVYAYGKQPVMPELAKYQLMEQYSIWQEHYKFGNYDVWAISDIYQIHEFRFLQVAFTSSKVRSILMIPLVYRQQLLGYLSIFRDETQTEPLWAGECDSDERLLYPRQSFNAWRESTKAQTREWTTEEIELATEVGKQFAFAIHEHELNQHVHKQIGNLQRIKQQQEVLIRLVTKMRRSMQFPTPDFDNSIESSPSLFEE</sequence>
<dbReference type="PRINTS" id="PR01033">
    <property type="entry name" value="PHYTOCHROME"/>
</dbReference>
<evidence type="ECO:0000256" key="1">
    <source>
        <dbReference type="ARBA" id="ARBA00022543"/>
    </source>
</evidence>
<keyword evidence="3" id="KW-0157">Chromophore</keyword>
<evidence type="ECO:0000256" key="2">
    <source>
        <dbReference type="ARBA" id="ARBA00022606"/>
    </source>
</evidence>
<dbReference type="GO" id="GO:0006355">
    <property type="term" value="P:regulation of DNA-templated transcription"/>
    <property type="evidence" value="ECO:0007669"/>
    <property type="project" value="InterPro"/>
</dbReference>
<dbReference type="InterPro" id="IPR029016">
    <property type="entry name" value="GAF-like_dom_sf"/>
</dbReference>
<dbReference type="Pfam" id="PF00360">
    <property type="entry name" value="PHY"/>
    <property type="match status" value="1"/>
</dbReference>
<keyword evidence="8" id="KW-1185">Reference proteome</keyword>
<dbReference type="InterPro" id="IPR013515">
    <property type="entry name" value="Phytochrome_cen-reg"/>
</dbReference>
<accession>A0A2N6JVN8</accession>
<dbReference type="RefSeq" id="WP_016864694.1">
    <property type="nucleotide sequence ID" value="NZ_CAWNVR010000049.1"/>
</dbReference>
<dbReference type="Pfam" id="PF01590">
    <property type="entry name" value="GAF"/>
    <property type="match status" value="1"/>
</dbReference>
<name>A0A2N6JVN8_FISMU</name>
<protein>
    <recommendedName>
        <fullName evidence="6">Phytochrome chromophore attachment site domain-containing protein</fullName>
    </recommendedName>
</protein>
<dbReference type="InterPro" id="IPR003018">
    <property type="entry name" value="GAF"/>
</dbReference>
<keyword evidence="2" id="KW-0716">Sensory transduction</keyword>
<gene>
    <name evidence="7" type="ORF">CEN44_26395</name>
</gene>
<feature type="domain" description="Phytochrome chromophore attachment site" evidence="6">
    <location>
        <begin position="23"/>
        <end position="182"/>
    </location>
</feature>
<dbReference type="Gene3D" id="3.30.450.40">
    <property type="match status" value="2"/>
</dbReference>
<keyword evidence="4" id="KW-0675">Receptor</keyword>
<evidence type="ECO:0000256" key="3">
    <source>
        <dbReference type="ARBA" id="ARBA00022991"/>
    </source>
</evidence>
<evidence type="ECO:0000256" key="4">
    <source>
        <dbReference type="ARBA" id="ARBA00023170"/>
    </source>
</evidence>